<evidence type="ECO:0000256" key="1">
    <source>
        <dbReference type="ARBA" id="ARBA00022553"/>
    </source>
</evidence>
<dbReference type="PANTHER" id="PTHR43214">
    <property type="entry name" value="TWO-COMPONENT RESPONSE REGULATOR"/>
    <property type="match status" value="1"/>
</dbReference>
<feature type="domain" description="Response regulatory" evidence="7">
    <location>
        <begin position="6"/>
        <end position="124"/>
    </location>
</feature>
<dbReference type="SMART" id="SM00448">
    <property type="entry name" value="REC"/>
    <property type="match status" value="1"/>
</dbReference>
<evidence type="ECO:0000259" key="7">
    <source>
        <dbReference type="PROSITE" id="PS50110"/>
    </source>
</evidence>
<reference evidence="8" key="1">
    <citation type="submission" date="2022-03" db="EMBL/GenBank/DDBJ databases">
        <title>Brevibacterium spongiae sp. nov., isolated from marine sponge.</title>
        <authorList>
            <person name="Li Z."/>
            <person name="Zhang M."/>
        </authorList>
    </citation>
    <scope>NUCLEOTIDE SEQUENCE</scope>
    <source>
        <strain evidence="8">WHS-Z9</strain>
    </source>
</reference>
<dbReference type="InterPro" id="IPR000792">
    <property type="entry name" value="Tscrpt_reg_LuxR_C"/>
</dbReference>
<keyword evidence="3" id="KW-0238">DNA-binding</keyword>
<sequence length="226" mass="23967">MTEPIRVVLVDDQELVRAGLRPLAERDGDIIVIAEAADGRAGLSFVRELRPDIVLMDIRMPVMDGIEATGAIVSDAELDGVRVLMLTTFDEDENVFAAIRTGAAGYLLKDVSADDLRGAIRTVAAGDALLSPSVTAAVMRAVAEGGPSAADDRGLEGLTEREVEVLSGIGRGLTNDEIAAELFLSPATARTYVSRLLTRLDARDRAALIVLAYETGLVRPGGRSPR</sequence>
<dbReference type="InterPro" id="IPR001789">
    <property type="entry name" value="Sig_transdc_resp-reg_receiver"/>
</dbReference>
<dbReference type="PRINTS" id="PR00038">
    <property type="entry name" value="HTHLUXR"/>
</dbReference>
<evidence type="ECO:0000313" key="9">
    <source>
        <dbReference type="Proteomes" id="UP001064879"/>
    </source>
</evidence>
<organism evidence="8 9">
    <name type="scientific">Brevibacterium spongiae</name>
    <dbReference type="NCBI Taxonomy" id="2909672"/>
    <lineage>
        <taxon>Bacteria</taxon>
        <taxon>Bacillati</taxon>
        <taxon>Actinomycetota</taxon>
        <taxon>Actinomycetes</taxon>
        <taxon>Micrococcales</taxon>
        <taxon>Brevibacteriaceae</taxon>
        <taxon>Brevibacterium</taxon>
    </lineage>
</organism>
<dbReference type="RefSeq" id="WP_265419442.1">
    <property type="nucleotide sequence ID" value="NZ_CP093443.1"/>
</dbReference>
<dbReference type="CDD" id="cd17535">
    <property type="entry name" value="REC_NarL-like"/>
    <property type="match status" value="1"/>
</dbReference>
<accession>A0ABY5SQW3</accession>
<feature type="domain" description="HTH luxR-type" evidence="6">
    <location>
        <begin position="151"/>
        <end position="216"/>
    </location>
</feature>
<evidence type="ECO:0000256" key="3">
    <source>
        <dbReference type="ARBA" id="ARBA00023125"/>
    </source>
</evidence>
<name>A0ABY5SQW3_9MICO</name>
<dbReference type="PROSITE" id="PS50110">
    <property type="entry name" value="RESPONSE_REGULATORY"/>
    <property type="match status" value="1"/>
</dbReference>
<dbReference type="InterPro" id="IPR016032">
    <property type="entry name" value="Sig_transdc_resp-reg_C-effctor"/>
</dbReference>
<dbReference type="PANTHER" id="PTHR43214:SF24">
    <property type="entry name" value="TRANSCRIPTIONAL REGULATORY PROTEIN NARL-RELATED"/>
    <property type="match status" value="1"/>
</dbReference>
<dbReference type="Pfam" id="PF00072">
    <property type="entry name" value="Response_reg"/>
    <property type="match status" value="1"/>
</dbReference>
<dbReference type="Pfam" id="PF00196">
    <property type="entry name" value="GerE"/>
    <property type="match status" value="1"/>
</dbReference>
<evidence type="ECO:0000259" key="6">
    <source>
        <dbReference type="PROSITE" id="PS50043"/>
    </source>
</evidence>
<dbReference type="PROSITE" id="PS50043">
    <property type="entry name" value="HTH_LUXR_2"/>
    <property type="match status" value="1"/>
</dbReference>
<keyword evidence="1 5" id="KW-0597">Phosphoprotein</keyword>
<gene>
    <name evidence="8" type="ORF">L1F31_04265</name>
</gene>
<dbReference type="SUPFAM" id="SSF46894">
    <property type="entry name" value="C-terminal effector domain of the bipartite response regulators"/>
    <property type="match status" value="1"/>
</dbReference>
<evidence type="ECO:0000256" key="2">
    <source>
        <dbReference type="ARBA" id="ARBA00023015"/>
    </source>
</evidence>
<keyword evidence="9" id="KW-1185">Reference proteome</keyword>
<dbReference type="InterPro" id="IPR011006">
    <property type="entry name" value="CheY-like_superfamily"/>
</dbReference>
<proteinExistence type="predicted"/>
<protein>
    <submittedName>
        <fullName evidence="8">Response regulator transcription factor</fullName>
    </submittedName>
</protein>
<dbReference type="Proteomes" id="UP001064879">
    <property type="component" value="Chromosome"/>
</dbReference>
<evidence type="ECO:0000313" key="8">
    <source>
        <dbReference type="EMBL" id="UVI36877.1"/>
    </source>
</evidence>
<feature type="modified residue" description="4-aspartylphosphate" evidence="5">
    <location>
        <position position="57"/>
    </location>
</feature>
<dbReference type="InterPro" id="IPR039420">
    <property type="entry name" value="WalR-like"/>
</dbReference>
<dbReference type="EMBL" id="CP093443">
    <property type="protein sequence ID" value="UVI36877.1"/>
    <property type="molecule type" value="Genomic_DNA"/>
</dbReference>
<dbReference type="SMART" id="SM00421">
    <property type="entry name" value="HTH_LUXR"/>
    <property type="match status" value="1"/>
</dbReference>
<dbReference type="Gene3D" id="3.40.50.2300">
    <property type="match status" value="1"/>
</dbReference>
<dbReference type="SUPFAM" id="SSF52172">
    <property type="entry name" value="CheY-like"/>
    <property type="match status" value="1"/>
</dbReference>
<dbReference type="CDD" id="cd06170">
    <property type="entry name" value="LuxR_C_like"/>
    <property type="match status" value="1"/>
</dbReference>
<keyword evidence="4" id="KW-0804">Transcription</keyword>
<dbReference type="InterPro" id="IPR058245">
    <property type="entry name" value="NreC/VraR/RcsB-like_REC"/>
</dbReference>
<evidence type="ECO:0000256" key="5">
    <source>
        <dbReference type="PROSITE-ProRule" id="PRU00169"/>
    </source>
</evidence>
<evidence type="ECO:0000256" key="4">
    <source>
        <dbReference type="ARBA" id="ARBA00023163"/>
    </source>
</evidence>
<keyword evidence="2" id="KW-0805">Transcription regulation</keyword>